<accession>A0ABW5FRC3</accession>
<name>A0ABW5FRC3_9PSEU</name>
<dbReference type="RefSeq" id="WP_378265451.1">
    <property type="nucleotide sequence ID" value="NZ_JBHUKR010000007.1"/>
</dbReference>
<sequence>MDQISFFSAEASGPELADLAGVLCGPARIVSFGRTAARLSVPVAESWRVRVLATEFARRGVRADAVTEEGRQLVRTAFRADLIGLANTWCPDGVKMLPPGFRLTGGALRLWALAAGSPAERGYQFAVDDQAEIHAALVVAFQRLGLPVRVGRSPEGDPVVRVTGRRAVATLGELLGTPPPAAEPVWPAGITARRPVPAVRERKRRAGARAVPGPMHATIW</sequence>
<proteinExistence type="predicted"/>
<organism evidence="1 2">
    <name type="scientific">Amycolatopsis pigmentata</name>
    <dbReference type="NCBI Taxonomy" id="450801"/>
    <lineage>
        <taxon>Bacteria</taxon>
        <taxon>Bacillati</taxon>
        <taxon>Actinomycetota</taxon>
        <taxon>Actinomycetes</taxon>
        <taxon>Pseudonocardiales</taxon>
        <taxon>Pseudonocardiaceae</taxon>
        <taxon>Amycolatopsis</taxon>
    </lineage>
</organism>
<reference evidence="2" key="1">
    <citation type="journal article" date="2019" name="Int. J. Syst. Evol. Microbiol.">
        <title>The Global Catalogue of Microorganisms (GCM) 10K type strain sequencing project: providing services to taxonomists for standard genome sequencing and annotation.</title>
        <authorList>
            <consortium name="The Broad Institute Genomics Platform"/>
            <consortium name="The Broad Institute Genome Sequencing Center for Infectious Disease"/>
            <person name="Wu L."/>
            <person name="Ma J."/>
        </authorList>
    </citation>
    <scope>NUCLEOTIDE SEQUENCE [LARGE SCALE GENOMIC DNA]</scope>
    <source>
        <strain evidence="2">CGMCC 4.7645</strain>
    </source>
</reference>
<evidence type="ECO:0000313" key="2">
    <source>
        <dbReference type="Proteomes" id="UP001597417"/>
    </source>
</evidence>
<gene>
    <name evidence="1" type="ORF">ACFSXZ_14710</name>
</gene>
<protein>
    <submittedName>
        <fullName evidence="1">Uncharacterized protein</fullName>
    </submittedName>
</protein>
<dbReference type="Proteomes" id="UP001597417">
    <property type="component" value="Unassembled WGS sequence"/>
</dbReference>
<dbReference type="EMBL" id="JBHUKR010000007">
    <property type="protein sequence ID" value="MFD2417578.1"/>
    <property type="molecule type" value="Genomic_DNA"/>
</dbReference>
<comment type="caution">
    <text evidence="1">The sequence shown here is derived from an EMBL/GenBank/DDBJ whole genome shotgun (WGS) entry which is preliminary data.</text>
</comment>
<evidence type="ECO:0000313" key="1">
    <source>
        <dbReference type="EMBL" id="MFD2417578.1"/>
    </source>
</evidence>
<keyword evidence="2" id="KW-1185">Reference proteome</keyword>